<dbReference type="InterPro" id="IPR011029">
    <property type="entry name" value="DEATH-like_dom_sf"/>
</dbReference>
<dbReference type="Proteomes" id="UP000515163">
    <property type="component" value="Unplaced"/>
</dbReference>
<dbReference type="RefSeq" id="XP_031562680.1">
    <property type="nucleotide sequence ID" value="XM_031706820.1"/>
</dbReference>
<evidence type="ECO:0000313" key="2">
    <source>
        <dbReference type="Proteomes" id="UP000515163"/>
    </source>
</evidence>
<keyword evidence="2" id="KW-1185">Reference proteome</keyword>
<dbReference type="KEGG" id="aten:116298394"/>
<dbReference type="AlphaFoldDB" id="A0A6P8ICG9"/>
<gene>
    <name evidence="3" type="primary">LOC116298394</name>
</gene>
<reference evidence="3" key="1">
    <citation type="submission" date="2025-08" db="UniProtKB">
        <authorList>
            <consortium name="RefSeq"/>
        </authorList>
    </citation>
    <scope>IDENTIFICATION</scope>
    <source>
        <tissue evidence="3">Tentacle</tissue>
    </source>
</reference>
<dbReference type="OrthoDB" id="10284056at2759"/>
<dbReference type="GeneID" id="116298394"/>
<protein>
    <submittedName>
        <fullName evidence="3">Uncharacterized protein LOC116298394 isoform X1</fullName>
    </submittedName>
</protein>
<sequence>MSFSEKSNRNEKKALVRVLEIDGGSNFQKEVLGFGVKLKKDQETNSYMFLTSSSVLRSPLWIPRESKIVAERYCSKYPDHLRRSDHREKIYKVTSSVDDHVSFAFYDGESEEGFLEVDDGTFYETLQMHNTLYAYAFEGKDIVALIFEDKYSSNEYKLTRVSKESFPIKKAKGAPIIHYDQCSDKPKVVGILDIKSDGNLYPVFLTEKNLEVKSVDPEEMQEAEASDANPQDEKDSPIVNNAKNGRPDALVTDEPDTIHPSDNQATKQITVVTGHQKQKEVITMSDFNLEMEITYHVTNLGSNENSGESSPHLFLPDKKPATVFQEESKCFKYDKINEALPNNLQRRLVIKLDPERPLGGDICDLAHAYGYNQEEINFLKNLRNPTKELLQQKGNSTLLCLRDKLKTIGRDDAADLVDGHIRNNCHCEQCGNLR</sequence>
<evidence type="ECO:0000313" key="3">
    <source>
        <dbReference type="RefSeq" id="XP_031562680.1"/>
    </source>
</evidence>
<proteinExistence type="predicted"/>
<accession>A0A6P8ICG9</accession>
<dbReference type="SUPFAM" id="SSF47986">
    <property type="entry name" value="DEATH domain"/>
    <property type="match status" value="1"/>
</dbReference>
<feature type="region of interest" description="Disordered" evidence="1">
    <location>
        <begin position="215"/>
        <end position="247"/>
    </location>
</feature>
<organism evidence="2 3">
    <name type="scientific">Actinia tenebrosa</name>
    <name type="common">Australian red waratah sea anemone</name>
    <dbReference type="NCBI Taxonomy" id="6105"/>
    <lineage>
        <taxon>Eukaryota</taxon>
        <taxon>Metazoa</taxon>
        <taxon>Cnidaria</taxon>
        <taxon>Anthozoa</taxon>
        <taxon>Hexacorallia</taxon>
        <taxon>Actiniaria</taxon>
        <taxon>Actiniidae</taxon>
        <taxon>Actinia</taxon>
    </lineage>
</organism>
<evidence type="ECO:0000256" key="1">
    <source>
        <dbReference type="SAM" id="MobiDB-lite"/>
    </source>
</evidence>
<dbReference type="InParanoid" id="A0A6P8ICG9"/>
<name>A0A6P8ICG9_ACTTE</name>
<dbReference type="SMR" id="A0A6P8ICG9"/>
<dbReference type="Gene3D" id="1.10.533.10">
    <property type="entry name" value="Death Domain, Fas"/>
    <property type="match status" value="1"/>
</dbReference>